<evidence type="ECO:0008006" key="4">
    <source>
        <dbReference type="Google" id="ProtNLM"/>
    </source>
</evidence>
<reference evidence="2" key="1">
    <citation type="submission" date="2021-11" db="EMBL/GenBank/DDBJ databases">
        <title>Streptomyces corallinus and Kineosporia corallina sp. nov., two new coral-derived marine actinobacteria.</title>
        <authorList>
            <person name="Buangrab K."/>
            <person name="Sutthacheep M."/>
            <person name="Yeemin T."/>
            <person name="Harunari E."/>
            <person name="Igarashi Y."/>
            <person name="Sripreechasak P."/>
            <person name="Kanchanasin P."/>
            <person name="Tanasupawat S."/>
            <person name="Phongsopitanun W."/>
        </authorList>
    </citation>
    <scope>NUCLEOTIDE SEQUENCE</scope>
    <source>
        <strain evidence="2">JCM 31032</strain>
    </source>
</reference>
<evidence type="ECO:0000313" key="2">
    <source>
        <dbReference type="EMBL" id="MCD5309751.1"/>
    </source>
</evidence>
<sequence length="121" mass="12524">MAVKDRGQASIELLGAIPYLAIGLLAALQLTIAAATVQAASAASRAAARTVSQGDGDPETSARRSVPDWLEDGMQVSLQGGESPSVRVTLQMPIIVPGLSVGPEVSRTAWFESEQAVPPWG</sequence>
<dbReference type="EMBL" id="JAJOMB010000001">
    <property type="protein sequence ID" value="MCD5309751.1"/>
    <property type="molecule type" value="Genomic_DNA"/>
</dbReference>
<dbReference type="Proteomes" id="UP001138997">
    <property type="component" value="Unassembled WGS sequence"/>
</dbReference>
<evidence type="ECO:0000313" key="3">
    <source>
        <dbReference type="Proteomes" id="UP001138997"/>
    </source>
</evidence>
<keyword evidence="3" id="KW-1185">Reference proteome</keyword>
<protein>
    <recommendedName>
        <fullName evidence="4">TadE-like protein</fullName>
    </recommendedName>
</protein>
<dbReference type="RefSeq" id="WP_231438669.1">
    <property type="nucleotide sequence ID" value="NZ_JAJOMB010000001.1"/>
</dbReference>
<feature type="region of interest" description="Disordered" evidence="1">
    <location>
        <begin position="46"/>
        <end position="69"/>
    </location>
</feature>
<organism evidence="2 3">
    <name type="scientific">Kineosporia babensis</name>
    <dbReference type="NCBI Taxonomy" id="499548"/>
    <lineage>
        <taxon>Bacteria</taxon>
        <taxon>Bacillati</taxon>
        <taxon>Actinomycetota</taxon>
        <taxon>Actinomycetes</taxon>
        <taxon>Kineosporiales</taxon>
        <taxon>Kineosporiaceae</taxon>
        <taxon>Kineosporia</taxon>
    </lineage>
</organism>
<evidence type="ECO:0000256" key="1">
    <source>
        <dbReference type="SAM" id="MobiDB-lite"/>
    </source>
</evidence>
<dbReference type="AlphaFoldDB" id="A0A9X1N9M1"/>
<comment type="caution">
    <text evidence="2">The sequence shown here is derived from an EMBL/GenBank/DDBJ whole genome shotgun (WGS) entry which is preliminary data.</text>
</comment>
<name>A0A9X1N9M1_9ACTN</name>
<accession>A0A9X1N9M1</accession>
<gene>
    <name evidence="2" type="ORF">LR394_02500</name>
</gene>
<proteinExistence type="predicted"/>